<accession>A0A061D8X8</accession>
<dbReference type="VEuPathDB" id="PiroplasmaDB:BBBOND_0310640"/>
<organism evidence="3 4">
    <name type="scientific">Babesia bigemina</name>
    <dbReference type="NCBI Taxonomy" id="5866"/>
    <lineage>
        <taxon>Eukaryota</taxon>
        <taxon>Sar</taxon>
        <taxon>Alveolata</taxon>
        <taxon>Apicomplexa</taxon>
        <taxon>Aconoidasida</taxon>
        <taxon>Piroplasmida</taxon>
        <taxon>Babesiidae</taxon>
        <taxon>Babesia</taxon>
    </lineage>
</organism>
<dbReference type="EMBL" id="LK391709">
    <property type="protein sequence ID" value="CDR97161.1"/>
    <property type="molecule type" value="Genomic_DNA"/>
</dbReference>
<dbReference type="GeneID" id="24565702"/>
<dbReference type="KEGG" id="bbig:BBBOND_0310640"/>
<keyword evidence="2" id="KW-1133">Transmembrane helix</keyword>
<gene>
    <name evidence="3" type="ORF">BBBOND_0310640</name>
</gene>
<evidence type="ECO:0000313" key="4">
    <source>
        <dbReference type="Proteomes" id="UP000033188"/>
    </source>
</evidence>
<proteinExistence type="predicted"/>
<protein>
    <submittedName>
        <fullName evidence="3">Uncharacterized protein</fullName>
    </submittedName>
</protein>
<name>A0A061D8X8_BABBI</name>
<reference evidence="4" key="1">
    <citation type="journal article" date="2014" name="Nucleic Acids Res.">
        <title>The evolutionary dynamics of variant antigen genes in Babesia reveal a history of genomic innovation underlying host-parasite interaction.</title>
        <authorList>
            <person name="Jackson A.P."/>
            <person name="Otto T.D."/>
            <person name="Darby A."/>
            <person name="Ramaprasad A."/>
            <person name="Xia D."/>
            <person name="Echaide I.E."/>
            <person name="Farber M."/>
            <person name="Gahlot S."/>
            <person name="Gamble J."/>
            <person name="Gupta D."/>
            <person name="Gupta Y."/>
            <person name="Jackson L."/>
            <person name="Malandrin L."/>
            <person name="Malas T.B."/>
            <person name="Moussa E."/>
            <person name="Nair M."/>
            <person name="Reid A.J."/>
            <person name="Sanders M."/>
            <person name="Sharma J."/>
            <person name="Tracey A."/>
            <person name="Quail M.A."/>
            <person name="Weir W."/>
            <person name="Wastling J.M."/>
            <person name="Hall N."/>
            <person name="Willadsen P."/>
            <person name="Lingelbach K."/>
            <person name="Shiels B."/>
            <person name="Tait A."/>
            <person name="Berriman M."/>
            <person name="Allred D.R."/>
            <person name="Pain A."/>
        </authorList>
    </citation>
    <scope>NUCLEOTIDE SEQUENCE [LARGE SCALE GENOMIC DNA]</scope>
    <source>
        <strain evidence="4">Bond</strain>
    </source>
</reference>
<evidence type="ECO:0000256" key="2">
    <source>
        <dbReference type="SAM" id="Phobius"/>
    </source>
</evidence>
<sequence>MTGGRTWMSGAPCDKKKPCPDFTKCKCTCCKKKCAEQADKCSPPAPPAPQLPPDSSHAESDSFSQPQPFISEDHIQESNSPSNPQAIAAVIVAIIVAIILLDLCIFRFPVGRNIRDFLVRKIPFCIAFYS</sequence>
<feature type="transmembrane region" description="Helical" evidence="2">
    <location>
        <begin position="86"/>
        <end position="106"/>
    </location>
</feature>
<dbReference type="RefSeq" id="XP_012769347.1">
    <property type="nucleotide sequence ID" value="XM_012913893.1"/>
</dbReference>
<keyword evidence="4" id="KW-1185">Reference proteome</keyword>
<evidence type="ECO:0000313" key="3">
    <source>
        <dbReference type="EMBL" id="CDR97161.1"/>
    </source>
</evidence>
<dbReference type="Proteomes" id="UP000033188">
    <property type="component" value="Chromosome 3"/>
</dbReference>
<feature type="compositionally biased region" description="Pro residues" evidence="1">
    <location>
        <begin position="43"/>
        <end position="52"/>
    </location>
</feature>
<feature type="region of interest" description="Disordered" evidence="1">
    <location>
        <begin position="38"/>
        <end position="81"/>
    </location>
</feature>
<keyword evidence="2" id="KW-0472">Membrane</keyword>
<evidence type="ECO:0000256" key="1">
    <source>
        <dbReference type="SAM" id="MobiDB-lite"/>
    </source>
</evidence>
<dbReference type="AlphaFoldDB" id="A0A061D8X8"/>
<keyword evidence="2" id="KW-0812">Transmembrane</keyword>